<accession>A0ABW4KLX8</accession>
<dbReference type="Proteomes" id="UP001597301">
    <property type="component" value="Unassembled WGS sequence"/>
</dbReference>
<keyword evidence="2" id="KW-0560">Oxidoreductase</keyword>
<feature type="domain" description="FAD dependent oxidoreductase" evidence="1">
    <location>
        <begin position="27"/>
        <end position="210"/>
    </location>
</feature>
<dbReference type="Gene3D" id="3.30.9.10">
    <property type="entry name" value="D-Amino Acid Oxidase, subunit A, domain 2"/>
    <property type="match status" value="1"/>
</dbReference>
<dbReference type="SUPFAM" id="SSF51905">
    <property type="entry name" value="FAD/NAD(P)-binding domain"/>
    <property type="match status" value="1"/>
</dbReference>
<sequence length="254" mass="28615">MAIFLLIKPAIKTFYSLFNIKVLTIREREGGVIYENSKVISIEKKNNKFHIHTSSGKVVAKELVIATNGYTTSITKQLVRSIIPMNSNMIATEPLDESIAKKLIPKKRGAFDTKNLLYYFRLSKDNRMLFGSRIAGPQDGTLYEKLRKCMLHVFPQLKESKIDYQWGGKLAVTRSMFPHVGKTEDGAHFALGYSGHGVSLSTLMGQIIAENIAASDREKCSLEKLPLKEIPFLNQRGLILSLATNYFRLKDLIS</sequence>
<dbReference type="InterPro" id="IPR006076">
    <property type="entry name" value="FAD-dep_OxRdtase"/>
</dbReference>
<evidence type="ECO:0000313" key="2">
    <source>
        <dbReference type="EMBL" id="MFD1707188.1"/>
    </source>
</evidence>
<gene>
    <name evidence="2" type="ORF">ACFSCZ_10630</name>
</gene>
<evidence type="ECO:0000313" key="3">
    <source>
        <dbReference type="Proteomes" id="UP001597301"/>
    </source>
</evidence>
<dbReference type="EMBL" id="JBHUEO010000027">
    <property type="protein sequence ID" value="MFD1707188.1"/>
    <property type="molecule type" value="Genomic_DNA"/>
</dbReference>
<name>A0ABW4KLX8_9BACI</name>
<dbReference type="InterPro" id="IPR036188">
    <property type="entry name" value="FAD/NAD-bd_sf"/>
</dbReference>
<dbReference type="PANTHER" id="PTHR13847:SF281">
    <property type="entry name" value="FAD DEPENDENT OXIDOREDUCTASE DOMAIN-CONTAINING PROTEIN"/>
    <property type="match status" value="1"/>
</dbReference>
<evidence type="ECO:0000259" key="1">
    <source>
        <dbReference type="Pfam" id="PF01266"/>
    </source>
</evidence>
<dbReference type="Gene3D" id="3.50.50.60">
    <property type="entry name" value="FAD/NAD(P)-binding domain"/>
    <property type="match status" value="1"/>
</dbReference>
<dbReference type="Pfam" id="PF01266">
    <property type="entry name" value="DAO"/>
    <property type="match status" value="1"/>
</dbReference>
<keyword evidence="3" id="KW-1185">Reference proteome</keyword>
<proteinExistence type="predicted"/>
<comment type="caution">
    <text evidence="2">The sequence shown here is derived from an EMBL/GenBank/DDBJ whole genome shotgun (WGS) entry which is preliminary data.</text>
</comment>
<organism evidence="2 3">
    <name type="scientific">Siminovitchia sediminis</name>
    <dbReference type="NCBI Taxonomy" id="1274353"/>
    <lineage>
        <taxon>Bacteria</taxon>
        <taxon>Bacillati</taxon>
        <taxon>Bacillota</taxon>
        <taxon>Bacilli</taxon>
        <taxon>Bacillales</taxon>
        <taxon>Bacillaceae</taxon>
        <taxon>Siminovitchia</taxon>
    </lineage>
</organism>
<dbReference type="GO" id="GO:0016491">
    <property type="term" value="F:oxidoreductase activity"/>
    <property type="evidence" value="ECO:0007669"/>
    <property type="project" value="UniProtKB-KW"/>
</dbReference>
<dbReference type="EC" id="1.-.-.-" evidence="2"/>
<reference evidence="3" key="1">
    <citation type="journal article" date="2019" name="Int. J. Syst. Evol. Microbiol.">
        <title>The Global Catalogue of Microorganisms (GCM) 10K type strain sequencing project: providing services to taxonomists for standard genome sequencing and annotation.</title>
        <authorList>
            <consortium name="The Broad Institute Genomics Platform"/>
            <consortium name="The Broad Institute Genome Sequencing Center for Infectious Disease"/>
            <person name="Wu L."/>
            <person name="Ma J."/>
        </authorList>
    </citation>
    <scope>NUCLEOTIDE SEQUENCE [LARGE SCALE GENOMIC DNA]</scope>
    <source>
        <strain evidence="3">CGMCC 1.12295</strain>
    </source>
</reference>
<dbReference type="RefSeq" id="WP_380773913.1">
    <property type="nucleotide sequence ID" value="NZ_JBHUEO010000027.1"/>
</dbReference>
<protein>
    <submittedName>
        <fullName evidence="2">NAD(P)/FAD-dependent oxidoreductase</fullName>
        <ecNumber evidence="2">1.-.-.-</ecNumber>
    </submittedName>
</protein>
<dbReference type="PANTHER" id="PTHR13847">
    <property type="entry name" value="SARCOSINE DEHYDROGENASE-RELATED"/>
    <property type="match status" value="1"/>
</dbReference>